<accession>A0A366LQB9</accession>
<dbReference type="PANTHER" id="PTHR43333:SF1">
    <property type="entry name" value="D-ISOMER SPECIFIC 2-HYDROXYACID DEHYDROGENASE NAD-BINDING DOMAIN-CONTAINING PROTEIN"/>
    <property type="match status" value="1"/>
</dbReference>
<evidence type="ECO:0000256" key="2">
    <source>
        <dbReference type="ARBA" id="ARBA00023027"/>
    </source>
</evidence>
<dbReference type="EMBL" id="QMEY01000018">
    <property type="protein sequence ID" value="RBQ16145.1"/>
    <property type="molecule type" value="Genomic_DNA"/>
</dbReference>
<dbReference type="GO" id="GO:0016616">
    <property type="term" value="F:oxidoreductase activity, acting on the CH-OH group of donors, NAD or NADP as acceptor"/>
    <property type="evidence" value="ECO:0007669"/>
    <property type="project" value="UniProtKB-ARBA"/>
</dbReference>
<reference evidence="4 5" key="1">
    <citation type="submission" date="2018-06" db="EMBL/GenBank/DDBJ databases">
        <title>Sphaerisporangium craniellae sp. nov., isolated from a marine sponge in the South China Sea.</title>
        <authorList>
            <person name="Li L."/>
        </authorList>
    </citation>
    <scope>NUCLEOTIDE SEQUENCE [LARGE SCALE GENOMIC DNA]</scope>
    <source>
        <strain evidence="4 5">LHW63015</strain>
    </source>
</reference>
<keyword evidence="2" id="KW-0520">NAD</keyword>
<name>A0A366LQB9_9ACTN</name>
<dbReference type="CDD" id="cd05300">
    <property type="entry name" value="2-Hacid_dh_1"/>
    <property type="match status" value="1"/>
</dbReference>
<dbReference type="Pfam" id="PF02826">
    <property type="entry name" value="2-Hacid_dh_C"/>
    <property type="match status" value="1"/>
</dbReference>
<gene>
    <name evidence="4" type="ORF">DP939_31480</name>
</gene>
<keyword evidence="5" id="KW-1185">Reference proteome</keyword>
<evidence type="ECO:0000259" key="3">
    <source>
        <dbReference type="Pfam" id="PF02826"/>
    </source>
</evidence>
<evidence type="ECO:0000256" key="1">
    <source>
        <dbReference type="ARBA" id="ARBA00023002"/>
    </source>
</evidence>
<feature type="domain" description="D-isomer specific 2-hydroxyacid dehydrogenase NAD-binding" evidence="3">
    <location>
        <begin position="157"/>
        <end position="331"/>
    </location>
</feature>
<dbReference type="OrthoDB" id="4324715at2"/>
<proteinExistence type="predicted"/>
<sequence length="368" mass="39504">MAGAGARPGKGATVQAHRRLSTIQGSPLSLKVLIASPLETEHVKAIAATDPRVEVLYEPDLLPTPRYTADHGGVRPDLAEPESRRWRDLLAQADVSFDFDWWEPARMPANCPGLRWVQATSAGIGQFVERHGLAGSGLVFTTAAGTHAGPLAEFALMGVLHFVKGIPDLRRWQARRHWERYTTRSLAGSRVVVVGLGGIGRRVAEVFAALSARVVGVGRPGREYDVPGLTEVRPFTEIREALTGADALVLACPLTDETHGLIGPAELAALAPGAVVVNIARGPVIDEPALADALSSGRLGGACLDVFAEEPLPARSPLWAMDNVIVSPHSASTVDAENALLTELFTDNLRRWLDGRPLRNVFDREKGY</sequence>
<dbReference type="InterPro" id="IPR006140">
    <property type="entry name" value="D-isomer_DH_NAD-bd"/>
</dbReference>
<dbReference type="GO" id="GO:0051287">
    <property type="term" value="F:NAD binding"/>
    <property type="evidence" value="ECO:0007669"/>
    <property type="project" value="InterPro"/>
</dbReference>
<dbReference type="PROSITE" id="PS00671">
    <property type="entry name" value="D_2_HYDROXYACID_DH_3"/>
    <property type="match status" value="1"/>
</dbReference>
<dbReference type="InterPro" id="IPR036291">
    <property type="entry name" value="NAD(P)-bd_dom_sf"/>
</dbReference>
<organism evidence="4 5">
    <name type="scientific">Spongiactinospora rosea</name>
    <dbReference type="NCBI Taxonomy" id="2248750"/>
    <lineage>
        <taxon>Bacteria</taxon>
        <taxon>Bacillati</taxon>
        <taxon>Actinomycetota</taxon>
        <taxon>Actinomycetes</taxon>
        <taxon>Streptosporangiales</taxon>
        <taxon>Streptosporangiaceae</taxon>
        <taxon>Spongiactinospora</taxon>
    </lineage>
</organism>
<dbReference type="Gene3D" id="3.40.50.720">
    <property type="entry name" value="NAD(P)-binding Rossmann-like Domain"/>
    <property type="match status" value="2"/>
</dbReference>
<protein>
    <submittedName>
        <fullName evidence="4">D-2-hydroxyacid dehydrogenase</fullName>
    </submittedName>
</protein>
<keyword evidence="1" id="KW-0560">Oxidoreductase</keyword>
<dbReference type="SUPFAM" id="SSF51735">
    <property type="entry name" value="NAD(P)-binding Rossmann-fold domains"/>
    <property type="match status" value="1"/>
</dbReference>
<comment type="caution">
    <text evidence="4">The sequence shown here is derived from an EMBL/GenBank/DDBJ whole genome shotgun (WGS) entry which is preliminary data.</text>
</comment>
<dbReference type="PANTHER" id="PTHR43333">
    <property type="entry name" value="2-HACID_DH_C DOMAIN-CONTAINING PROTEIN"/>
    <property type="match status" value="1"/>
</dbReference>
<evidence type="ECO:0000313" key="4">
    <source>
        <dbReference type="EMBL" id="RBQ16145.1"/>
    </source>
</evidence>
<dbReference type="Proteomes" id="UP000253303">
    <property type="component" value="Unassembled WGS sequence"/>
</dbReference>
<evidence type="ECO:0000313" key="5">
    <source>
        <dbReference type="Proteomes" id="UP000253303"/>
    </source>
</evidence>
<dbReference type="AlphaFoldDB" id="A0A366LQB9"/>
<dbReference type="InterPro" id="IPR029753">
    <property type="entry name" value="D-isomer_DH_CS"/>
</dbReference>